<keyword evidence="2" id="KW-0479">Metal-binding</keyword>
<evidence type="ECO:0000256" key="4">
    <source>
        <dbReference type="ARBA" id="ARBA00022833"/>
    </source>
</evidence>
<evidence type="ECO:0000256" key="2">
    <source>
        <dbReference type="ARBA" id="ARBA00022723"/>
    </source>
</evidence>
<comment type="similarity">
    <text evidence="6">Belongs to the peptidase M48 family.</text>
</comment>
<dbReference type="PANTHER" id="PTHR22726:SF1">
    <property type="entry name" value="METALLOENDOPEPTIDASE OMA1, MITOCHONDRIAL"/>
    <property type="match status" value="1"/>
</dbReference>
<dbReference type="GO" id="GO:0016020">
    <property type="term" value="C:membrane"/>
    <property type="evidence" value="ECO:0007669"/>
    <property type="project" value="TreeGrafter"/>
</dbReference>
<evidence type="ECO:0000313" key="9">
    <source>
        <dbReference type="EMBL" id="EEF62545.1"/>
    </source>
</evidence>
<dbReference type="InterPro" id="IPR051156">
    <property type="entry name" value="Mito/Outer_Membr_Metalloprot"/>
</dbReference>
<name>B9XC77_PEDPL</name>
<keyword evidence="1 6" id="KW-0645">Protease</keyword>
<dbReference type="GO" id="GO:0046872">
    <property type="term" value="F:metal ion binding"/>
    <property type="evidence" value="ECO:0007669"/>
    <property type="project" value="UniProtKB-KW"/>
</dbReference>
<dbReference type="Proteomes" id="UP000003688">
    <property type="component" value="Unassembled WGS sequence"/>
</dbReference>
<dbReference type="GO" id="GO:0051603">
    <property type="term" value="P:proteolysis involved in protein catabolic process"/>
    <property type="evidence" value="ECO:0007669"/>
    <property type="project" value="TreeGrafter"/>
</dbReference>
<accession>B9XC77</accession>
<keyword evidence="7" id="KW-1133">Transmembrane helix</keyword>
<protein>
    <submittedName>
        <fullName evidence="9">Peptidase M48 Ste24p</fullName>
    </submittedName>
</protein>
<gene>
    <name evidence="9" type="ORF">Cflav_PD5180</name>
</gene>
<sequence>MLQFRGPPPKLNAVKKERLSYSANAYHPSLGSETAAGLITFTQFTLRFESDLARLDIPLNELTIRVGQGDDARLYFDRVNDPEWSLYTLDFDILKDYAFSSNHHLRVQANEIFGRKYLRKTIIITAAFILFFFLAAFCVSWGMGQMVRHVVNRMPPDVEKSLGATALKEVQKRFAVVDDPKLMARLETLYARLRQGMPDTNVTVQFHILDTDIPNAMSIPGHVFFTRGMFDLLNTPEEIAGTLAHEMGHINEKHILRSIIADQGPARVLSSIFGKQSGTIGMVVLSSQFLVGRTFSKDFEHEADEDAWKYLVKAHINPRGLIETMEKLKEYEDRNHVNTSSILSTHPSTQDRIDRLESNWRSLKQKTGFVELTDY</sequence>
<feature type="transmembrane region" description="Helical" evidence="7">
    <location>
        <begin position="122"/>
        <end position="143"/>
    </location>
</feature>
<dbReference type="Gene3D" id="3.30.2010.10">
    <property type="entry name" value="Metalloproteases ('zincins'), catalytic domain"/>
    <property type="match status" value="1"/>
</dbReference>
<evidence type="ECO:0000256" key="5">
    <source>
        <dbReference type="ARBA" id="ARBA00023049"/>
    </source>
</evidence>
<keyword evidence="10" id="KW-1185">Reference proteome</keyword>
<evidence type="ECO:0000256" key="6">
    <source>
        <dbReference type="RuleBase" id="RU003983"/>
    </source>
</evidence>
<evidence type="ECO:0000313" key="10">
    <source>
        <dbReference type="Proteomes" id="UP000003688"/>
    </source>
</evidence>
<evidence type="ECO:0000259" key="8">
    <source>
        <dbReference type="Pfam" id="PF01435"/>
    </source>
</evidence>
<organism evidence="9 10">
    <name type="scientific">Pedosphaera parvula (strain Ellin514)</name>
    <dbReference type="NCBI Taxonomy" id="320771"/>
    <lineage>
        <taxon>Bacteria</taxon>
        <taxon>Pseudomonadati</taxon>
        <taxon>Verrucomicrobiota</taxon>
        <taxon>Pedosphaerae</taxon>
        <taxon>Pedosphaerales</taxon>
        <taxon>Pedosphaeraceae</taxon>
        <taxon>Pedosphaera</taxon>
    </lineage>
</organism>
<comment type="caution">
    <text evidence="9">The sequence shown here is derived from an EMBL/GenBank/DDBJ whole genome shotgun (WGS) entry which is preliminary data.</text>
</comment>
<dbReference type="EMBL" id="ABOX02000004">
    <property type="protein sequence ID" value="EEF62545.1"/>
    <property type="molecule type" value="Genomic_DNA"/>
</dbReference>
<dbReference type="AlphaFoldDB" id="B9XC77"/>
<keyword evidence="7" id="KW-0812">Transmembrane</keyword>
<dbReference type="PANTHER" id="PTHR22726">
    <property type="entry name" value="METALLOENDOPEPTIDASE OMA1"/>
    <property type="match status" value="1"/>
</dbReference>
<dbReference type="CDD" id="cd07332">
    <property type="entry name" value="M48C_Oma1_like"/>
    <property type="match status" value="1"/>
</dbReference>
<evidence type="ECO:0000256" key="7">
    <source>
        <dbReference type="SAM" id="Phobius"/>
    </source>
</evidence>
<comment type="cofactor">
    <cofactor evidence="6">
        <name>Zn(2+)</name>
        <dbReference type="ChEBI" id="CHEBI:29105"/>
    </cofactor>
    <text evidence="6">Binds 1 zinc ion per subunit.</text>
</comment>
<proteinExistence type="inferred from homology"/>
<dbReference type="InterPro" id="IPR001915">
    <property type="entry name" value="Peptidase_M48"/>
</dbReference>
<feature type="domain" description="Peptidase M48" evidence="8">
    <location>
        <begin position="195"/>
        <end position="358"/>
    </location>
</feature>
<evidence type="ECO:0000256" key="1">
    <source>
        <dbReference type="ARBA" id="ARBA00022670"/>
    </source>
</evidence>
<dbReference type="STRING" id="320771.Cflav_PD5180"/>
<evidence type="ECO:0000256" key="3">
    <source>
        <dbReference type="ARBA" id="ARBA00022801"/>
    </source>
</evidence>
<reference evidence="9 10" key="1">
    <citation type="journal article" date="2011" name="J. Bacteriol.">
        <title>Genome sequence of 'Pedosphaera parvula' Ellin514, an aerobic Verrucomicrobial isolate from pasture soil.</title>
        <authorList>
            <person name="Kant R."/>
            <person name="van Passel M.W."/>
            <person name="Sangwan P."/>
            <person name="Palva A."/>
            <person name="Lucas S."/>
            <person name="Copeland A."/>
            <person name="Lapidus A."/>
            <person name="Glavina Del Rio T."/>
            <person name="Dalin E."/>
            <person name="Tice H."/>
            <person name="Bruce D."/>
            <person name="Goodwin L."/>
            <person name="Pitluck S."/>
            <person name="Chertkov O."/>
            <person name="Larimer F.W."/>
            <person name="Land M.L."/>
            <person name="Hauser L."/>
            <person name="Brettin T.S."/>
            <person name="Detter J.C."/>
            <person name="Han S."/>
            <person name="de Vos W.M."/>
            <person name="Janssen P.H."/>
            <person name="Smidt H."/>
        </authorList>
    </citation>
    <scope>NUCLEOTIDE SEQUENCE [LARGE SCALE GENOMIC DNA]</scope>
    <source>
        <strain evidence="9 10">Ellin514</strain>
    </source>
</reference>
<keyword evidence="4 6" id="KW-0862">Zinc</keyword>
<keyword evidence="7" id="KW-0472">Membrane</keyword>
<dbReference type="Pfam" id="PF01435">
    <property type="entry name" value="Peptidase_M48"/>
    <property type="match status" value="1"/>
</dbReference>
<dbReference type="GO" id="GO:0004222">
    <property type="term" value="F:metalloendopeptidase activity"/>
    <property type="evidence" value="ECO:0007669"/>
    <property type="project" value="InterPro"/>
</dbReference>
<keyword evidence="3 6" id="KW-0378">Hydrolase</keyword>
<keyword evidence="5 6" id="KW-0482">Metalloprotease</keyword>